<keyword evidence="2" id="KW-0547">Nucleotide-binding</keyword>
<dbReference type="PIRSF" id="PIRSF036361">
    <property type="entry name" value="YunD"/>
    <property type="match status" value="1"/>
</dbReference>
<dbReference type="InterPro" id="IPR006179">
    <property type="entry name" value="5_nucleotidase/apyrase"/>
</dbReference>
<sequence length="460" mass="52528">MIEKITIYHTNDIHSHFETWPNIKHEVTRQRQIHEDNNETMFLFDIGDHIDRFHPFTEANLGKGNIQLLNECEFDAVTIGNNEGITLAHEDLLSLYDDAKFDVILANLFLENGKRPNWAKPYQIYETASGVKIGVIGITVNFTSFYKPLGWNVTDPFAELEHLIPLVRSQCDILIVLSHLGLSEDERMAQYFPQVDLILGAHTHHVLENGKIINDVLICCTGKYGMNLGKVELVFDIKQRELVKKCAKLIPADELPIAKAEENFAENLYEEGKKQLLNPIAFLPEKLEIDWFNDSPLNDLIASTLTEWCEADCSFLNAGVLLDDLQAGIVTDYDIHRICPHPLNPCTVELSGAELKELLVQTVDDKYTTLKFKGLGFRGEIFGKVIYDQIDITGEGSNIQIEIGGEALEMDRIYKVATIDMFTFGRFYPTLKRAKKQFFLPEFLRDLLKYSLAKRYPLQR</sequence>
<evidence type="ECO:0000256" key="1">
    <source>
        <dbReference type="ARBA" id="ARBA00022729"/>
    </source>
</evidence>
<dbReference type="InterPro" id="IPR004843">
    <property type="entry name" value="Calcineurin-like_PHP"/>
</dbReference>
<dbReference type="InterPro" id="IPR011240">
    <property type="entry name" value="Pesterase_YunD"/>
</dbReference>
<dbReference type="InterPro" id="IPR008334">
    <property type="entry name" value="5'-Nucleotdase_C"/>
</dbReference>
<dbReference type="Pfam" id="PF02872">
    <property type="entry name" value="5_nucleotid_C"/>
    <property type="match status" value="1"/>
</dbReference>
<dbReference type="PANTHER" id="PTHR11575:SF23">
    <property type="entry name" value="5-NUCLEOTIDASE FAMILY PROTEIN"/>
    <property type="match status" value="1"/>
</dbReference>
<protein>
    <submittedName>
        <fullName evidence="5">Bifunctional metallophosphatase/5'-nucleotidase</fullName>
    </submittedName>
</protein>
<organism evidence="5 6">
    <name type="scientific">Pallidibacillus pasinlerensis</name>
    <dbReference type="NCBI Taxonomy" id="2703818"/>
    <lineage>
        <taxon>Bacteria</taxon>
        <taxon>Bacillati</taxon>
        <taxon>Bacillota</taxon>
        <taxon>Bacilli</taxon>
        <taxon>Bacillales</taxon>
        <taxon>Bacillaceae</taxon>
        <taxon>Pallidibacillus</taxon>
    </lineage>
</organism>
<evidence type="ECO:0000313" key="5">
    <source>
        <dbReference type="EMBL" id="NCU16888.1"/>
    </source>
</evidence>
<evidence type="ECO:0000259" key="3">
    <source>
        <dbReference type="Pfam" id="PF00149"/>
    </source>
</evidence>
<dbReference type="PANTHER" id="PTHR11575">
    <property type="entry name" value="5'-NUCLEOTIDASE-RELATED"/>
    <property type="match status" value="1"/>
</dbReference>
<name>A0ABX0A0H3_9BACI</name>
<dbReference type="Pfam" id="PF00149">
    <property type="entry name" value="Metallophos"/>
    <property type="match status" value="1"/>
</dbReference>
<gene>
    <name evidence="5" type="ORF">GW534_03755</name>
</gene>
<dbReference type="Gene3D" id="3.90.780.10">
    <property type="entry name" value="5'-Nucleotidase, C-terminal domain"/>
    <property type="match status" value="1"/>
</dbReference>
<keyword evidence="2" id="KW-0378">Hydrolase</keyword>
<dbReference type="SUPFAM" id="SSF55816">
    <property type="entry name" value="5'-nucleotidase (syn. UDP-sugar hydrolase), C-terminal domain"/>
    <property type="match status" value="1"/>
</dbReference>
<dbReference type="EMBL" id="JAACYS010000010">
    <property type="protein sequence ID" value="NCU16888.1"/>
    <property type="molecule type" value="Genomic_DNA"/>
</dbReference>
<evidence type="ECO:0000256" key="2">
    <source>
        <dbReference type="RuleBase" id="RU362119"/>
    </source>
</evidence>
<dbReference type="Gene3D" id="3.60.21.10">
    <property type="match status" value="1"/>
</dbReference>
<feature type="domain" description="Calcineurin-like phosphoesterase" evidence="3">
    <location>
        <begin position="6"/>
        <end position="205"/>
    </location>
</feature>
<dbReference type="PRINTS" id="PR01607">
    <property type="entry name" value="APYRASEFAMLY"/>
</dbReference>
<keyword evidence="1" id="KW-0732">Signal</keyword>
<dbReference type="InterPro" id="IPR029052">
    <property type="entry name" value="Metallo-depent_PP-like"/>
</dbReference>
<comment type="caution">
    <text evidence="5">The sequence shown here is derived from an EMBL/GenBank/DDBJ whole genome shotgun (WGS) entry which is preliminary data.</text>
</comment>
<evidence type="ECO:0000313" key="6">
    <source>
        <dbReference type="Proteomes" id="UP000743899"/>
    </source>
</evidence>
<dbReference type="SUPFAM" id="SSF56300">
    <property type="entry name" value="Metallo-dependent phosphatases"/>
    <property type="match status" value="1"/>
</dbReference>
<evidence type="ECO:0000259" key="4">
    <source>
        <dbReference type="Pfam" id="PF02872"/>
    </source>
</evidence>
<proteinExistence type="inferred from homology"/>
<keyword evidence="6" id="KW-1185">Reference proteome</keyword>
<comment type="similarity">
    <text evidence="2">Belongs to the 5'-nucleotidase family.</text>
</comment>
<dbReference type="RefSeq" id="WP_161919720.1">
    <property type="nucleotide sequence ID" value="NZ_JAACYS010000010.1"/>
</dbReference>
<reference evidence="5 6" key="1">
    <citation type="submission" date="2020-01" db="EMBL/GenBank/DDBJ databases">
        <title>A novel Bacillus sp. from Pasinler.</title>
        <authorList>
            <person name="Adiguzel A."/>
            <person name="Ay H."/>
            <person name="Baltaci M.O."/>
        </authorList>
    </citation>
    <scope>NUCLEOTIDE SEQUENCE [LARGE SCALE GENOMIC DNA]</scope>
    <source>
        <strain evidence="5 6">P1</strain>
    </source>
</reference>
<dbReference type="CDD" id="cd00845">
    <property type="entry name" value="MPP_UshA_N_like"/>
    <property type="match status" value="1"/>
</dbReference>
<accession>A0ABX0A0H3</accession>
<feature type="domain" description="5'-Nucleotidase C-terminal" evidence="4">
    <location>
        <begin position="291"/>
        <end position="421"/>
    </location>
</feature>
<dbReference type="Proteomes" id="UP000743899">
    <property type="component" value="Unassembled WGS sequence"/>
</dbReference>
<dbReference type="InterPro" id="IPR036907">
    <property type="entry name" value="5'-Nucleotdase_C_sf"/>
</dbReference>